<protein>
    <submittedName>
        <fullName evidence="2">Integrase, catalytic region, zinc finger, CCHC-type, peptidase aspartic, catalytic</fullName>
    </submittedName>
</protein>
<dbReference type="InterPro" id="IPR025724">
    <property type="entry name" value="GAG-pre-integrase_dom"/>
</dbReference>
<feature type="non-terminal residue" evidence="2">
    <location>
        <position position="375"/>
    </location>
</feature>
<sequence>MNNNVLRLQEKILEKETKISELEGCVSNKDVEIEKCLERLNECENKLYKIRQTNHTIHMIMPYKDTLYNGQKGIGFENLNYFKKAKDLRPSLYDEKVIGLGYTLMFLIHSDEALEIEKFKKARENKIEFAYDYGNLNASYQTSSLKPYVLNVILEKIIIDLEDKVVSLLEKEKENLKTIESLKSKGFKLSENVISESENQSENDCQVVEIECDNVENPKVIAHGMFKLSVSQSVSPISMMCDFFDVNNLFIFDDESVRISPVSKMPFRKKPRDSMNVHSKSLGHSLFSIGQFCDKGLEVAFRKSTCFVRNEDGIDLLTGDRSSNLYTIALNGVASNSSTCLLAKASSSQSWLWHQRFSHLNFATINNLVKNNLVK</sequence>
<evidence type="ECO:0000313" key="2">
    <source>
        <dbReference type="EMBL" id="GFA76415.1"/>
    </source>
</evidence>
<accession>A0A699K8S2</accession>
<name>A0A699K8S2_TANCI</name>
<organism evidence="2">
    <name type="scientific">Tanacetum cinerariifolium</name>
    <name type="common">Dalmatian daisy</name>
    <name type="synonym">Chrysanthemum cinerariifolium</name>
    <dbReference type="NCBI Taxonomy" id="118510"/>
    <lineage>
        <taxon>Eukaryota</taxon>
        <taxon>Viridiplantae</taxon>
        <taxon>Streptophyta</taxon>
        <taxon>Embryophyta</taxon>
        <taxon>Tracheophyta</taxon>
        <taxon>Spermatophyta</taxon>
        <taxon>Magnoliopsida</taxon>
        <taxon>eudicotyledons</taxon>
        <taxon>Gunneridae</taxon>
        <taxon>Pentapetalae</taxon>
        <taxon>asterids</taxon>
        <taxon>campanulids</taxon>
        <taxon>Asterales</taxon>
        <taxon>Asteraceae</taxon>
        <taxon>Asteroideae</taxon>
        <taxon>Anthemideae</taxon>
        <taxon>Anthemidinae</taxon>
        <taxon>Tanacetum</taxon>
    </lineage>
</organism>
<gene>
    <name evidence="2" type="ORF">Tci_648387</name>
</gene>
<feature type="domain" description="GAG-pre-integrase" evidence="1">
    <location>
        <begin position="324"/>
        <end position="374"/>
    </location>
</feature>
<dbReference type="AlphaFoldDB" id="A0A699K8S2"/>
<reference evidence="2" key="1">
    <citation type="journal article" date="2019" name="Sci. Rep.">
        <title>Draft genome of Tanacetum cinerariifolium, the natural source of mosquito coil.</title>
        <authorList>
            <person name="Yamashiro T."/>
            <person name="Shiraishi A."/>
            <person name="Satake H."/>
            <person name="Nakayama K."/>
        </authorList>
    </citation>
    <scope>NUCLEOTIDE SEQUENCE</scope>
</reference>
<evidence type="ECO:0000259" key="1">
    <source>
        <dbReference type="Pfam" id="PF13976"/>
    </source>
</evidence>
<proteinExistence type="predicted"/>
<comment type="caution">
    <text evidence="2">The sequence shown here is derived from an EMBL/GenBank/DDBJ whole genome shotgun (WGS) entry which is preliminary data.</text>
</comment>
<dbReference type="EMBL" id="BKCJ010483422">
    <property type="protein sequence ID" value="GFA76415.1"/>
    <property type="molecule type" value="Genomic_DNA"/>
</dbReference>
<dbReference type="Pfam" id="PF13976">
    <property type="entry name" value="gag_pre-integrs"/>
    <property type="match status" value="1"/>
</dbReference>